<dbReference type="RefSeq" id="WP_141682263.1">
    <property type="nucleotide sequence ID" value="NZ_CP123838.1"/>
</dbReference>
<gene>
    <name evidence="2" type="ORF">G6M46_21055</name>
</gene>
<evidence type="ECO:0000313" key="2">
    <source>
        <dbReference type="EMBL" id="NTC30624.1"/>
    </source>
</evidence>
<keyword evidence="1" id="KW-0732">Signal</keyword>
<reference evidence="2" key="1">
    <citation type="journal article" date="2020" name="Science">
        <title>Unexpected conservation and global transmission of agrobacterial virulence plasmids.</title>
        <authorList>
            <person name="Weisberg A.J."/>
            <person name="Davis E.W. 2nd"/>
            <person name="Tabima J."/>
            <person name="Belcher M.S."/>
            <person name="Miller M."/>
            <person name="Kuo C.H."/>
            <person name="Loper J.E."/>
            <person name="Grunwald N.J."/>
            <person name="Putnam M.L."/>
            <person name="Chang J.H."/>
        </authorList>
    </citation>
    <scope>NUCLEOTIDE SEQUENCE</scope>
    <source>
        <strain evidence="2">17-1853-1a</strain>
    </source>
</reference>
<dbReference type="AlphaFoldDB" id="A0AA44JAA1"/>
<organism evidence="2 3">
    <name type="scientific">Agrobacterium tumefaciens</name>
    <dbReference type="NCBI Taxonomy" id="358"/>
    <lineage>
        <taxon>Bacteria</taxon>
        <taxon>Pseudomonadati</taxon>
        <taxon>Pseudomonadota</taxon>
        <taxon>Alphaproteobacteria</taxon>
        <taxon>Hyphomicrobiales</taxon>
        <taxon>Rhizobiaceae</taxon>
        <taxon>Rhizobium/Agrobacterium group</taxon>
        <taxon>Agrobacterium</taxon>
        <taxon>Agrobacterium tumefaciens complex</taxon>
    </lineage>
</organism>
<accession>A0AA44JAA1</accession>
<proteinExistence type="predicted"/>
<evidence type="ECO:0000256" key="1">
    <source>
        <dbReference type="SAM" id="SignalP"/>
    </source>
</evidence>
<dbReference type="EMBL" id="JAAMAY010000030">
    <property type="protein sequence ID" value="NTC30624.1"/>
    <property type="molecule type" value="Genomic_DNA"/>
</dbReference>
<feature type="signal peptide" evidence="1">
    <location>
        <begin position="1"/>
        <end position="19"/>
    </location>
</feature>
<dbReference type="Proteomes" id="UP000702952">
    <property type="component" value="Unassembled WGS sequence"/>
</dbReference>
<comment type="caution">
    <text evidence="2">The sequence shown here is derived from an EMBL/GenBank/DDBJ whole genome shotgun (WGS) entry which is preliminary data.</text>
</comment>
<feature type="chain" id="PRO_5041443938" evidence="1">
    <location>
        <begin position="20"/>
        <end position="253"/>
    </location>
</feature>
<evidence type="ECO:0000313" key="3">
    <source>
        <dbReference type="Proteomes" id="UP000702952"/>
    </source>
</evidence>
<sequence length="253" mass="28776">MKSVLMLLGGILLAQPEMAAAQSRPRIIDHRTIVDPSETLPLILDGVRYTIPVNYLNTIIEPDDVLPHEVKSGFGLQGLYPDFAMRSWKNRDRFIGRAPGPETYRDLISANISLMCSTRPGRCTPERSWQSKQKIYRGMRFFDVGDLDKLGVNYVDVIEPVGLKLMGAANEFGRHDKLTDNSWVSYSVDDAGEEAFVTCRVIMTHAHYNPRCSYYGKLWGQTLIEIGFSYRHISEWQSIRSVVLNKLREFSGK</sequence>
<name>A0AA44JAA1_AGRTU</name>
<protein>
    <submittedName>
        <fullName evidence="2">Uncharacterized protein</fullName>
    </submittedName>
</protein>